<dbReference type="Proteomes" id="UP000601108">
    <property type="component" value="Unassembled WGS sequence"/>
</dbReference>
<comment type="caution">
    <text evidence="1">The sequence shown here is derived from an EMBL/GenBank/DDBJ whole genome shotgun (WGS) entry which is preliminary data.</text>
</comment>
<proteinExistence type="predicted"/>
<organism evidence="1 2">
    <name type="scientific">Aquimarina muelleri</name>
    <dbReference type="NCBI Taxonomy" id="279356"/>
    <lineage>
        <taxon>Bacteria</taxon>
        <taxon>Pseudomonadati</taxon>
        <taxon>Bacteroidota</taxon>
        <taxon>Flavobacteriia</taxon>
        <taxon>Flavobacteriales</taxon>
        <taxon>Flavobacteriaceae</taxon>
        <taxon>Aquimarina</taxon>
    </lineage>
</organism>
<dbReference type="EMBL" id="BMWS01000001">
    <property type="protein sequence ID" value="GGX02831.1"/>
    <property type="molecule type" value="Genomic_DNA"/>
</dbReference>
<dbReference type="RefSeq" id="WP_027412877.1">
    <property type="nucleotide sequence ID" value="NZ_BMWS01000001.1"/>
</dbReference>
<sequence length="191" mass="22328">MKHILATVLFSLFFLGAVKSQDITKEELQIRAFTNRDYSRVINYDKSFVSDDRLFYESLYPSQNSIQKLSDVELVKKTLKKYIEGSSYNRLEMLESAFTVDATLYLTVRDEFKKLTLNDYIAFFKNNKEGEFNGRIGNILSTEIHHDIAIAKAEILISERKNRFIDLFLLKKTKDGWKIISKTATRTDKER</sequence>
<dbReference type="SUPFAM" id="SSF54427">
    <property type="entry name" value="NTF2-like"/>
    <property type="match status" value="1"/>
</dbReference>
<evidence type="ECO:0000313" key="2">
    <source>
        <dbReference type="Proteomes" id="UP000601108"/>
    </source>
</evidence>
<dbReference type="Pfam" id="PF12893">
    <property type="entry name" value="Lumazine_bd_2"/>
    <property type="match status" value="1"/>
</dbReference>
<name>A0A918JSH0_9FLAO</name>
<keyword evidence="2" id="KW-1185">Reference proteome</keyword>
<dbReference type="AlphaFoldDB" id="A0A918JSH0"/>
<protein>
    <recommendedName>
        <fullName evidence="3">Lumazine-binding</fullName>
    </recommendedName>
</protein>
<dbReference type="InterPro" id="IPR039437">
    <property type="entry name" value="FrzH/put_lumazine-bd"/>
</dbReference>
<evidence type="ECO:0000313" key="1">
    <source>
        <dbReference type="EMBL" id="GGX02831.1"/>
    </source>
</evidence>
<reference evidence="1 2" key="1">
    <citation type="journal article" date="2014" name="Int. J. Syst. Evol. Microbiol.">
        <title>Complete genome sequence of Corynebacterium casei LMG S-19264T (=DSM 44701T), isolated from a smear-ripened cheese.</title>
        <authorList>
            <consortium name="US DOE Joint Genome Institute (JGI-PGF)"/>
            <person name="Walter F."/>
            <person name="Albersmeier A."/>
            <person name="Kalinowski J."/>
            <person name="Ruckert C."/>
        </authorList>
    </citation>
    <scope>NUCLEOTIDE SEQUENCE [LARGE SCALE GENOMIC DNA]</scope>
    <source>
        <strain evidence="1 2">KCTC 12285</strain>
    </source>
</reference>
<dbReference type="InterPro" id="IPR032710">
    <property type="entry name" value="NTF2-like_dom_sf"/>
</dbReference>
<accession>A0A918JSH0</accession>
<evidence type="ECO:0008006" key="3">
    <source>
        <dbReference type="Google" id="ProtNLM"/>
    </source>
</evidence>
<dbReference type="Gene3D" id="3.10.450.50">
    <property type="match status" value="1"/>
</dbReference>
<gene>
    <name evidence="1" type="ORF">GCM10007384_00710</name>
</gene>